<protein>
    <submittedName>
        <fullName evidence="1">Uncharacterized protein</fullName>
    </submittedName>
</protein>
<dbReference type="RefSeq" id="XP_004996220.1">
    <property type="nucleotide sequence ID" value="XM_004996163.1"/>
</dbReference>
<dbReference type="EMBL" id="GL832960">
    <property type="protein sequence ID" value="EGD82037.1"/>
    <property type="molecule type" value="Genomic_DNA"/>
</dbReference>
<sequence length="211" mass="24026">MPKGNNEEEQLEQPTELQRLCSQDEAFKPLHPFLKTYRSADVAFADPESLADPFSPRPHLHDVALRFFQLYCSEHDEIADLDKDRKQALSPTNTVPRWNTLDVSARYISSKINLRGEKQISSLKDDIVDWLQDIPDKSVRTLVQHCQLVDICSTSMASVDNKDQFAQLCNDGLLSKVLFISVHFRRDAAVLDMFGERDAEELILAQNFGSC</sequence>
<evidence type="ECO:0000313" key="1">
    <source>
        <dbReference type="EMBL" id="EGD82037.1"/>
    </source>
</evidence>
<accession>F2U343</accession>
<dbReference type="InParanoid" id="F2U343"/>
<organism evidence="2">
    <name type="scientific">Salpingoeca rosetta (strain ATCC 50818 / BSB-021)</name>
    <dbReference type="NCBI Taxonomy" id="946362"/>
    <lineage>
        <taxon>Eukaryota</taxon>
        <taxon>Choanoflagellata</taxon>
        <taxon>Craspedida</taxon>
        <taxon>Salpingoecidae</taxon>
        <taxon>Salpingoeca</taxon>
    </lineage>
</organism>
<gene>
    <name evidence="1" type="ORF">PTSG_02725</name>
</gene>
<dbReference type="AlphaFoldDB" id="F2U343"/>
<dbReference type="KEGG" id="sre:PTSG_02725"/>
<evidence type="ECO:0000313" key="2">
    <source>
        <dbReference type="Proteomes" id="UP000007799"/>
    </source>
</evidence>
<dbReference type="GeneID" id="16076807"/>
<dbReference type="Proteomes" id="UP000007799">
    <property type="component" value="Unassembled WGS sequence"/>
</dbReference>
<reference evidence="1" key="1">
    <citation type="submission" date="2009-08" db="EMBL/GenBank/DDBJ databases">
        <title>Annotation of Salpingoeca rosetta.</title>
        <authorList>
            <consortium name="The Broad Institute Genome Sequencing Platform"/>
            <person name="Russ C."/>
            <person name="Cuomo C."/>
            <person name="Burger G."/>
            <person name="Gray M.W."/>
            <person name="Holland P.W.H."/>
            <person name="King N."/>
            <person name="Lang F.B.F."/>
            <person name="Roger A.J."/>
            <person name="Ruiz-Trillo I."/>
            <person name="Young S.K."/>
            <person name="Zeng Q."/>
            <person name="Gargeya S."/>
            <person name="Alvarado L."/>
            <person name="Berlin A."/>
            <person name="Chapman S.B."/>
            <person name="Chen Z."/>
            <person name="Freedman E."/>
            <person name="Gellesch M."/>
            <person name="Goldberg J."/>
            <person name="Griggs A."/>
            <person name="Gujja S."/>
            <person name="Heilman E."/>
            <person name="Heiman D."/>
            <person name="Howarth C."/>
            <person name="Mehta T."/>
            <person name="Neiman D."/>
            <person name="Pearson M."/>
            <person name="Roberts A."/>
            <person name="Saif S."/>
            <person name="Shea T."/>
            <person name="Shenoy N."/>
            <person name="Sisk P."/>
            <person name="Stolte C."/>
            <person name="Sykes S."/>
            <person name="White J."/>
            <person name="Yandava C."/>
            <person name="Haas B."/>
            <person name="Nusbaum C."/>
            <person name="Birren B."/>
        </authorList>
    </citation>
    <scope>NUCLEOTIDE SEQUENCE [LARGE SCALE GENOMIC DNA]</scope>
    <source>
        <strain evidence="1">ATCC 50818</strain>
    </source>
</reference>
<proteinExistence type="predicted"/>
<name>F2U343_SALR5</name>
<keyword evidence="2" id="KW-1185">Reference proteome</keyword>